<organism evidence="1 2">
    <name type="scientific">Blautia ammoniilytica</name>
    <dbReference type="NCBI Taxonomy" id="2981782"/>
    <lineage>
        <taxon>Bacteria</taxon>
        <taxon>Bacillati</taxon>
        <taxon>Bacillota</taxon>
        <taxon>Clostridia</taxon>
        <taxon>Lachnospirales</taxon>
        <taxon>Lachnospiraceae</taxon>
        <taxon>Blautia</taxon>
    </lineage>
</organism>
<proteinExistence type="predicted"/>
<dbReference type="RefSeq" id="WP_158421513.1">
    <property type="nucleotide sequence ID" value="NZ_JAOQJL010000015.1"/>
</dbReference>
<keyword evidence="2" id="KW-1185">Reference proteome</keyword>
<evidence type="ECO:0008006" key="3">
    <source>
        <dbReference type="Google" id="ProtNLM"/>
    </source>
</evidence>
<accession>A0ABT2TTI2</accession>
<reference evidence="1 2" key="1">
    <citation type="journal article" date="2021" name="ISME Commun">
        <title>Automated analysis of genomic sequences facilitates high-throughput and comprehensive description of bacteria.</title>
        <authorList>
            <person name="Hitch T.C.A."/>
        </authorList>
    </citation>
    <scope>NUCLEOTIDE SEQUENCE [LARGE SCALE GENOMIC DNA]</scope>
    <source>
        <strain evidence="1 2">Sanger_23</strain>
    </source>
</reference>
<protein>
    <recommendedName>
        <fullName evidence="3">Phage tail protein</fullName>
    </recommendedName>
</protein>
<comment type="caution">
    <text evidence="1">The sequence shown here is derived from an EMBL/GenBank/DDBJ whole genome shotgun (WGS) entry which is preliminary data.</text>
</comment>
<name>A0ABT2TTI2_9FIRM</name>
<evidence type="ECO:0000313" key="2">
    <source>
        <dbReference type="Proteomes" id="UP001652409"/>
    </source>
</evidence>
<evidence type="ECO:0000313" key="1">
    <source>
        <dbReference type="EMBL" id="MCU6765549.1"/>
    </source>
</evidence>
<sequence>MASKKYPLKAGGVELPSPTSLSVADEIIWTSSTGRTLTGYMIGDVVAEKKTLNIKWEFLTDPQLQLIKSKLIAGWFPITFHDSGIDFTIQSYRGTLTKEHLGSIGDGNYYYKSVSVDVIQR</sequence>
<dbReference type="EMBL" id="JAOQJL010000015">
    <property type="protein sequence ID" value="MCU6765549.1"/>
    <property type="molecule type" value="Genomic_DNA"/>
</dbReference>
<gene>
    <name evidence="1" type="ORF">OCV61_09000</name>
</gene>
<dbReference type="Proteomes" id="UP001652409">
    <property type="component" value="Unassembled WGS sequence"/>
</dbReference>